<feature type="compositionally biased region" description="Basic residues" evidence="1">
    <location>
        <begin position="472"/>
        <end position="481"/>
    </location>
</feature>
<feature type="compositionally biased region" description="Low complexity" evidence="1">
    <location>
        <begin position="418"/>
        <end position="454"/>
    </location>
</feature>
<protein>
    <recommendedName>
        <fullName evidence="3">VWFA domain-containing protein</fullName>
    </recommendedName>
</protein>
<dbReference type="InterPro" id="IPR002035">
    <property type="entry name" value="VWF_A"/>
</dbReference>
<dbReference type="PROSITE" id="PS51257">
    <property type="entry name" value="PROKAR_LIPOPROTEIN"/>
    <property type="match status" value="1"/>
</dbReference>
<feature type="compositionally biased region" description="Pro residues" evidence="1">
    <location>
        <begin position="402"/>
        <end position="417"/>
    </location>
</feature>
<feature type="region of interest" description="Disordered" evidence="1">
    <location>
        <begin position="399"/>
        <end position="481"/>
    </location>
</feature>
<gene>
    <name evidence="4" type="ORF">POL25_27755</name>
</gene>
<organism evidence="4 5">
    <name type="scientific">Nannocystis bainbridge</name>
    <dbReference type="NCBI Taxonomy" id="2995303"/>
    <lineage>
        <taxon>Bacteria</taxon>
        <taxon>Pseudomonadati</taxon>
        <taxon>Myxococcota</taxon>
        <taxon>Polyangia</taxon>
        <taxon>Nannocystales</taxon>
        <taxon>Nannocystaceae</taxon>
        <taxon>Nannocystis</taxon>
    </lineage>
</organism>
<keyword evidence="5" id="KW-1185">Reference proteome</keyword>
<feature type="signal peptide" evidence="2">
    <location>
        <begin position="1"/>
        <end position="28"/>
    </location>
</feature>
<reference evidence="4 5" key="1">
    <citation type="submission" date="2022-11" db="EMBL/GenBank/DDBJ databases">
        <title>Minimal conservation of predation-associated metabolite biosynthetic gene clusters underscores biosynthetic potential of Myxococcota including descriptions for ten novel species: Archangium lansinium sp. nov., Myxococcus landrumus sp. nov., Nannocystis bai.</title>
        <authorList>
            <person name="Ahearne A."/>
            <person name="Stevens C."/>
            <person name="Dowd S."/>
        </authorList>
    </citation>
    <scope>NUCLEOTIDE SEQUENCE [LARGE SCALE GENOMIC DNA]</scope>
    <source>
        <strain evidence="4 5">BB15-2</strain>
    </source>
</reference>
<evidence type="ECO:0000259" key="3">
    <source>
        <dbReference type="PROSITE" id="PS50234"/>
    </source>
</evidence>
<keyword evidence="2" id="KW-0732">Signal</keyword>
<dbReference type="SMART" id="SM00327">
    <property type="entry name" value="VWA"/>
    <property type="match status" value="1"/>
</dbReference>
<feature type="compositionally biased region" description="Pro residues" evidence="1">
    <location>
        <begin position="455"/>
        <end position="471"/>
    </location>
</feature>
<dbReference type="SUPFAM" id="SSF53300">
    <property type="entry name" value="vWA-like"/>
    <property type="match status" value="1"/>
</dbReference>
<proteinExistence type="predicted"/>
<evidence type="ECO:0000313" key="5">
    <source>
        <dbReference type="Proteomes" id="UP001221686"/>
    </source>
</evidence>
<accession>A0ABT5E4D2</accession>
<dbReference type="EMBL" id="JAQNDL010000003">
    <property type="protein sequence ID" value="MDC0720732.1"/>
    <property type="molecule type" value="Genomic_DNA"/>
</dbReference>
<evidence type="ECO:0000313" key="4">
    <source>
        <dbReference type="EMBL" id="MDC0720732.1"/>
    </source>
</evidence>
<name>A0ABT5E4D2_9BACT</name>
<feature type="domain" description="VWFA" evidence="3">
    <location>
        <begin position="42"/>
        <end position="281"/>
    </location>
</feature>
<dbReference type="Proteomes" id="UP001221686">
    <property type="component" value="Unassembled WGS sequence"/>
</dbReference>
<dbReference type="PROSITE" id="PS50234">
    <property type="entry name" value="VWFA"/>
    <property type="match status" value="1"/>
</dbReference>
<evidence type="ECO:0000256" key="2">
    <source>
        <dbReference type="SAM" id="SignalP"/>
    </source>
</evidence>
<dbReference type="RefSeq" id="WP_272089241.1">
    <property type="nucleotide sequence ID" value="NZ_JAQNDL010000003.1"/>
</dbReference>
<feature type="chain" id="PRO_5047333996" description="VWFA domain-containing protein" evidence="2">
    <location>
        <begin position="29"/>
        <end position="481"/>
    </location>
</feature>
<dbReference type="Gene3D" id="3.40.50.410">
    <property type="entry name" value="von Willebrand factor, type A domain"/>
    <property type="match status" value="1"/>
</dbReference>
<dbReference type="InterPro" id="IPR036465">
    <property type="entry name" value="vWFA_dom_sf"/>
</dbReference>
<sequence>MHRPSRPSALPALLAAGLVLGLSASASAACVDEATCTVKKPLLLFVLDYSTSMNSPISGPLTRWQAAVDGLVDLLAENDGLLADQLQIGVLRFGHDPAPAIAGTAIAGDASGLVDGQRLDIGFYDALAPDHAYLQCNGDALTTALFAVPTPLDGQPDGIESWTGGALAQAKTYLQQTLADHPLDLGTRDAAIVLVTDGPWTDPSGATELAPPDADPALVAADLLNDMSVRTYVVALGEAANQPWADAIGVAGGTGSARLGLSLQGLNTSLAASARAVARDVRLPRCSPTMARATVLLDASSSLLNINGGTQAGPMGTTSWDQIRDALTGTASLFDRPVLASTREHFSLFGLSVFGHDTPAPGEQQRLVDYGLCHEAQFAWALDPETSCELPGCIDPWQARPSPGPSKIPPTSPPCRSPGPSSATCRAATSTPTTPRRAPAPAATSTSASSSCKPTSPPTGPPAWPTAPPCRAPRRPRSSTS</sequence>
<evidence type="ECO:0000256" key="1">
    <source>
        <dbReference type="SAM" id="MobiDB-lite"/>
    </source>
</evidence>
<comment type="caution">
    <text evidence="4">The sequence shown here is derived from an EMBL/GenBank/DDBJ whole genome shotgun (WGS) entry which is preliminary data.</text>
</comment>